<dbReference type="GO" id="GO:0016787">
    <property type="term" value="F:hydrolase activity"/>
    <property type="evidence" value="ECO:0007669"/>
    <property type="project" value="UniProtKB-KW"/>
</dbReference>
<dbReference type="InterPro" id="IPR029021">
    <property type="entry name" value="Prot-tyrosine_phosphatase-like"/>
</dbReference>
<keyword evidence="4" id="KW-1185">Reference proteome</keyword>
<dbReference type="Proteomes" id="UP001595533">
    <property type="component" value="Unassembled WGS sequence"/>
</dbReference>
<comment type="caution">
    <text evidence="3">The sequence shown here is derived from an EMBL/GenBank/DDBJ whole genome shotgun (WGS) entry which is preliminary data.</text>
</comment>
<protein>
    <submittedName>
        <fullName evidence="3">Beta-lactamase hydrolase domain-containing protein</fullName>
    </submittedName>
</protein>
<dbReference type="RefSeq" id="WP_077412468.1">
    <property type="nucleotide sequence ID" value="NZ_JBHRTS010000004.1"/>
</dbReference>
<name>A0ABV7JD95_9GAMM</name>
<keyword evidence="1" id="KW-0732">Signal</keyword>
<feature type="chain" id="PRO_5045297575" evidence="1">
    <location>
        <begin position="19"/>
        <end position="165"/>
    </location>
</feature>
<proteinExistence type="predicted"/>
<reference evidence="4" key="1">
    <citation type="journal article" date="2019" name="Int. J. Syst. Evol. Microbiol.">
        <title>The Global Catalogue of Microorganisms (GCM) 10K type strain sequencing project: providing services to taxonomists for standard genome sequencing and annotation.</title>
        <authorList>
            <consortium name="The Broad Institute Genomics Platform"/>
            <consortium name="The Broad Institute Genome Sequencing Center for Infectious Disease"/>
            <person name="Wu L."/>
            <person name="Ma J."/>
        </authorList>
    </citation>
    <scope>NUCLEOTIDE SEQUENCE [LARGE SCALE GENOMIC DNA]</scope>
    <source>
        <strain evidence="4">KCTC 42953</strain>
    </source>
</reference>
<dbReference type="EMBL" id="JBHRTS010000004">
    <property type="protein sequence ID" value="MFC3194198.1"/>
    <property type="molecule type" value="Genomic_DNA"/>
</dbReference>
<sequence length="165" mass="18328">MFKHFLILWAFMAGPAMADEAASYFNDARLVSDHVWIGPQPDAEDFSEFAAEQVGLVLNTRTAGEMDQLEFDQANVAQTLGLSYELLEIGQDHPYSPAKLAAFNDILEAHRGEKVVLHCRSGNRASQLYAAWLIKYQNKTPAEALKAIHSDESELTDAMKTLLGQ</sequence>
<keyword evidence="3" id="KW-0378">Hydrolase</keyword>
<dbReference type="Pfam" id="PF04273">
    <property type="entry name" value="BLH_phosphatase"/>
    <property type="match status" value="1"/>
</dbReference>
<evidence type="ECO:0000256" key="1">
    <source>
        <dbReference type="SAM" id="SignalP"/>
    </source>
</evidence>
<accession>A0ABV7JD95</accession>
<feature type="signal peptide" evidence="1">
    <location>
        <begin position="1"/>
        <end position="18"/>
    </location>
</feature>
<dbReference type="Gene3D" id="3.90.190.10">
    <property type="entry name" value="Protein tyrosine phosphatase superfamily"/>
    <property type="match status" value="1"/>
</dbReference>
<feature type="domain" description="Beta-lactamase hydrolase-like protein phosphatase-like" evidence="2">
    <location>
        <begin position="27"/>
        <end position="130"/>
    </location>
</feature>
<evidence type="ECO:0000313" key="4">
    <source>
        <dbReference type="Proteomes" id="UP001595533"/>
    </source>
</evidence>
<evidence type="ECO:0000313" key="3">
    <source>
        <dbReference type="EMBL" id="MFC3194198.1"/>
    </source>
</evidence>
<dbReference type="InterPro" id="IPR005939">
    <property type="entry name" value="BLH_phosphatase-like"/>
</dbReference>
<dbReference type="SUPFAM" id="SSF52799">
    <property type="entry name" value="(Phosphotyrosine protein) phosphatases II"/>
    <property type="match status" value="1"/>
</dbReference>
<evidence type="ECO:0000259" key="2">
    <source>
        <dbReference type="Pfam" id="PF04273"/>
    </source>
</evidence>
<organism evidence="3 4">
    <name type="scientific">Marinicella sediminis</name>
    <dbReference type="NCBI Taxonomy" id="1792834"/>
    <lineage>
        <taxon>Bacteria</taxon>
        <taxon>Pseudomonadati</taxon>
        <taxon>Pseudomonadota</taxon>
        <taxon>Gammaproteobacteria</taxon>
        <taxon>Lysobacterales</taxon>
        <taxon>Marinicellaceae</taxon>
        <taxon>Marinicella</taxon>
    </lineage>
</organism>
<gene>
    <name evidence="3" type="ORF">ACFODZ_08085</name>
</gene>